<dbReference type="AlphaFoldDB" id="A0A521D513"/>
<reference evidence="2 3" key="1">
    <citation type="submission" date="2017-05" db="EMBL/GenBank/DDBJ databases">
        <authorList>
            <person name="Varghese N."/>
            <person name="Submissions S."/>
        </authorList>
    </citation>
    <scope>NUCLEOTIDE SEQUENCE [LARGE SCALE GENOMIC DNA]</scope>
    <source>
        <strain evidence="2 3">DSM 21985</strain>
    </source>
</reference>
<gene>
    <name evidence="2" type="ORF">SAMN06265219_107126</name>
</gene>
<dbReference type="RefSeq" id="WP_142454368.1">
    <property type="nucleotide sequence ID" value="NZ_FXTP01000007.1"/>
</dbReference>
<evidence type="ECO:0000256" key="1">
    <source>
        <dbReference type="SAM" id="Phobius"/>
    </source>
</evidence>
<dbReference type="EMBL" id="FXTP01000007">
    <property type="protein sequence ID" value="SMO66793.1"/>
    <property type="molecule type" value="Genomic_DNA"/>
</dbReference>
<keyword evidence="1" id="KW-0812">Transmembrane</keyword>
<dbReference type="OrthoDB" id="6706661at2"/>
<protein>
    <submittedName>
        <fullName evidence="2">Uncharacterized protein</fullName>
    </submittedName>
</protein>
<evidence type="ECO:0000313" key="3">
    <source>
        <dbReference type="Proteomes" id="UP000317557"/>
    </source>
</evidence>
<proteinExistence type="predicted"/>
<keyword evidence="1" id="KW-1133">Transmembrane helix</keyword>
<organism evidence="2 3">
    <name type="scientific">Gracilimonas mengyeensis</name>
    <dbReference type="NCBI Taxonomy" id="1302730"/>
    <lineage>
        <taxon>Bacteria</taxon>
        <taxon>Pseudomonadati</taxon>
        <taxon>Balneolota</taxon>
        <taxon>Balneolia</taxon>
        <taxon>Balneolales</taxon>
        <taxon>Balneolaceae</taxon>
        <taxon>Gracilimonas</taxon>
    </lineage>
</organism>
<dbReference type="Proteomes" id="UP000317557">
    <property type="component" value="Unassembled WGS sequence"/>
</dbReference>
<name>A0A521D513_9BACT</name>
<keyword evidence="3" id="KW-1185">Reference proteome</keyword>
<keyword evidence="1" id="KW-0472">Membrane</keyword>
<accession>A0A521D513</accession>
<sequence length="194" mass="22426">MLKYIVLCIMVIAGYLVYINYPVSHGPGKVAKEAPKIESARWEKPFEFKGATLTPKKKIAAKVRVIKKEPYYFDDFTEFSPMDVLVGWNELSDERNLEFIYFSLQDRSYEVELTRPPLEVSTIHRESDLWHLIPSSSKIKDQIKEIRNGHVISISGMLVDIDTSGEFNFTTDTEITPRQNENGFGIWVEEMSIR</sequence>
<evidence type="ECO:0000313" key="2">
    <source>
        <dbReference type="EMBL" id="SMO66793.1"/>
    </source>
</evidence>
<feature type="transmembrane region" description="Helical" evidence="1">
    <location>
        <begin position="5"/>
        <end position="23"/>
    </location>
</feature>